<dbReference type="GO" id="GO:0005886">
    <property type="term" value="C:plasma membrane"/>
    <property type="evidence" value="ECO:0007669"/>
    <property type="project" value="TreeGrafter"/>
</dbReference>
<dbReference type="PANTHER" id="PTHR30178:SF3">
    <property type="entry name" value="SUCCINATE-ACETATE_PROTON SYMPORTER SATP"/>
    <property type="match status" value="1"/>
</dbReference>
<sequence length="499" mass="55832">MQIPPQTSSIMTVGGRDYGPSPKTEYKVVQREQVANPGYTTALLQGANTAITEKTAAHFGMFYGGLAQFLAGMWEFKRQNTFGAAAFTSYGAFWMGFALLQILVAAKIFSVNTNADQMMLSLWGILTFIFMIGTLELNFCLSLLFFTLAVLFWLLAAGAESITWTRIGGWWGLVVAGIAWYIAAADVINEQYKRTVLPIGKWNVGVPMSKGLKRIMSKIPVIGWGYVKACNREDKAAGYGKFKAKEDELAGYPAEPFYRPYELHTTYSTPGAASWEGQAVSLRLPLLPQGPLAVVHVVRNPWDAVTSAFWFHMQDPAPPPFGKTIEELRIQGRSRRDGLAALDQLAALGMAGQKLRMPYAELLRTLPDAQGVQVKFWMASLGSRAYLYATARQYRLLQHRGGDTLQLRYEDAMSHFNATWTQVLQRFWPQDAELMLRKAQRCDSSTWDRARLVSNDHVTGAKRPPGNKERLQRALAARPDIRRHLCLLTHAMGYTSQHC</sequence>
<gene>
    <name evidence="7" type="ORF">C2E20_7516</name>
</gene>
<comment type="similarity">
    <text evidence="2">Belongs to the acetate uptake transporter (AceTr) (TC 2.A.96) family.</text>
</comment>
<accession>A0A2P6V4G7</accession>
<evidence type="ECO:0000313" key="8">
    <source>
        <dbReference type="Proteomes" id="UP000239649"/>
    </source>
</evidence>
<dbReference type="GO" id="GO:0015360">
    <property type="term" value="F:acetate:proton symporter activity"/>
    <property type="evidence" value="ECO:0007669"/>
    <property type="project" value="TreeGrafter"/>
</dbReference>
<keyword evidence="4 6" id="KW-1133">Transmembrane helix</keyword>
<reference evidence="7 8" key="1">
    <citation type="journal article" date="2018" name="Plant J.">
        <title>Genome sequences of Chlorella sorokiniana UTEX 1602 and Micractinium conductrix SAG 241.80: implications to maltose excretion by a green alga.</title>
        <authorList>
            <person name="Arriola M.B."/>
            <person name="Velmurugan N."/>
            <person name="Zhang Y."/>
            <person name="Plunkett M.H."/>
            <person name="Hondzo H."/>
            <person name="Barney B.M."/>
        </authorList>
    </citation>
    <scope>NUCLEOTIDE SEQUENCE [LARGE SCALE GENOMIC DNA]</scope>
    <source>
        <strain evidence="7 8">SAG 241.80</strain>
    </source>
</reference>
<evidence type="ECO:0000256" key="6">
    <source>
        <dbReference type="SAM" id="Phobius"/>
    </source>
</evidence>
<keyword evidence="5 6" id="KW-0472">Membrane</keyword>
<dbReference type="Proteomes" id="UP000239649">
    <property type="component" value="Unassembled WGS sequence"/>
</dbReference>
<comment type="caution">
    <text evidence="7">The sequence shown here is derived from an EMBL/GenBank/DDBJ whole genome shotgun (WGS) entry which is preliminary data.</text>
</comment>
<proteinExistence type="inferred from homology"/>
<name>A0A2P6V4G7_9CHLO</name>
<dbReference type="PANTHER" id="PTHR30178">
    <property type="entry name" value="INNER MEMBRANE PROTEIN YAAH"/>
    <property type="match status" value="1"/>
</dbReference>
<dbReference type="NCBIfam" id="NF038013">
    <property type="entry name" value="AceTr_1"/>
    <property type="match status" value="1"/>
</dbReference>
<evidence type="ECO:0000256" key="4">
    <source>
        <dbReference type="ARBA" id="ARBA00022989"/>
    </source>
</evidence>
<dbReference type="InterPro" id="IPR047623">
    <property type="entry name" value="SatP"/>
</dbReference>
<protein>
    <submittedName>
        <fullName evidence="7">Cation symporter</fullName>
    </submittedName>
</protein>
<dbReference type="InterPro" id="IPR000791">
    <property type="entry name" value="Gpr1/Fun34/SatP-like"/>
</dbReference>
<keyword evidence="8" id="KW-1185">Reference proteome</keyword>
<evidence type="ECO:0000256" key="1">
    <source>
        <dbReference type="ARBA" id="ARBA00004141"/>
    </source>
</evidence>
<evidence type="ECO:0000313" key="7">
    <source>
        <dbReference type="EMBL" id="PSC68974.1"/>
    </source>
</evidence>
<feature type="transmembrane region" description="Helical" evidence="6">
    <location>
        <begin position="167"/>
        <end position="184"/>
    </location>
</feature>
<dbReference type="InterPro" id="IPR027417">
    <property type="entry name" value="P-loop_NTPase"/>
</dbReference>
<dbReference type="SUPFAM" id="SSF52540">
    <property type="entry name" value="P-loop containing nucleoside triphosphate hydrolases"/>
    <property type="match status" value="1"/>
</dbReference>
<evidence type="ECO:0000256" key="3">
    <source>
        <dbReference type="ARBA" id="ARBA00022692"/>
    </source>
</evidence>
<feature type="transmembrane region" description="Helical" evidence="6">
    <location>
        <begin position="82"/>
        <end position="110"/>
    </location>
</feature>
<dbReference type="GO" id="GO:0071422">
    <property type="term" value="P:succinate transmembrane transport"/>
    <property type="evidence" value="ECO:0007669"/>
    <property type="project" value="TreeGrafter"/>
</dbReference>
<comment type="subcellular location">
    <subcellularLocation>
        <location evidence="1">Membrane</location>
        <topology evidence="1">Multi-pass membrane protein</topology>
    </subcellularLocation>
</comment>
<feature type="transmembrane region" description="Helical" evidence="6">
    <location>
        <begin position="122"/>
        <end position="155"/>
    </location>
</feature>
<organism evidence="7 8">
    <name type="scientific">Micractinium conductrix</name>
    <dbReference type="NCBI Taxonomy" id="554055"/>
    <lineage>
        <taxon>Eukaryota</taxon>
        <taxon>Viridiplantae</taxon>
        <taxon>Chlorophyta</taxon>
        <taxon>core chlorophytes</taxon>
        <taxon>Trebouxiophyceae</taxon>
        <taxon>Chlorellales</taxon>
        <taxon>Chlorellaceae</taxon>
        <taxon>Chlorella clade</taxon>
        <taxon>Micractinium</taxon>
    </lineage>
</organism>
<dbReference type="OrthoDB" id="2013617at2759"/>
<evidence type="ECO:0000256" key="5">
    <source>
        <dbReference type="ARBA" id="ARBA00023136"/>
    </source>
</evidence>
<dbReference type="AlphaFoldDB" id="A0A2P6V4G7"/>
<evidence type="ECO:0000256" key="2">
    <source>
        <dbReference type="ARBA" id="ARBA00005587"/>
    </source>
</evidence>
<dbReference type="Pfam" id="PF01184">
    <property type="entry name" value="Gpr1_Fun34_YaaH"/>
    <property type="match status" value="1"/>
</dbReference>
<keyword evidence="3 6" id="KW-0812">Transmembrane</keyword>
<dbReference type="EMBL" id="LHPF02000031">
    <property type="protein sequence ID" value="PSC68974.1"/>
    <property type="molecule type" value="Genomic_DNA"/>
</dbReference>